<feature type="compositionally biased region" description="Basic and acidic residues" evidence="7">
    <location>
        <begin position="469"/>
        <end position="478"/>
    </location>
</feature>
<dbReference type="EMBL" id="CENE01000004">
    <property type="protein sequence ID" value="CEQ39741.1"/>
    <property type="molecule type" value="Genomic_DNA"/>
</dbReference>
<feature type="compositionally biased region" description="Acidic residues" evidence="7">
    <location>
        <begin position="296"/>
        <end position="313"/>
    </location>
</feature>
<feature type="region of interest" description="Disordered" evidence="7">
    <location>
        <begin position="133"/>
        <end position="478"/>
    </location>
</feature>
<evidence type="ECO:0000259" key="8">
    <source>
        <dbReference type="Pfam" id="PF11699"/>
    </source>
</evidence>
<name>A0A0D6EIM7_SPOSA</name>
<dbReference type="FunFam" id="2.60.120.10:FF:000033">
    <property type="entry name" value="Centromere protein C 1"/>
    <property type="match status" value="1"/>
</dbReference>
<comment type="subcellular location">
    <subcellularLocation>
        <location evidence="1">Nucleus</location>
    </subcellularLocation>
</comment>
<feature type="compositionally biased region" description="Acidic residues" evidence="7">
    <location>
        <begin position="403"/>
        <end position="414"/>
    </location>
</feature>
<organism evidence="10 11">
    <name type="scientific">Sporidiobolus salmonicolor</name>
    <name type="common">Yeast-like fungus</name>
    <name type="synonym">Sporobolomyces salmonicolor</name>
    <dbReference type="NCBI Taxonomy" id="5005"/>
    <lineage>
        <taxon>Eukaryota</taxon>
        <taxon>Fungi</taxon>
        <taxon>Dikarya</taxon>
        <taxon>Basidiomycota</taxon>
        <taxon>Pucciniomycotina</taxon>
        <taxon>Microbotryomycetes</taxon>
        <taxon>Sporidiobolales</taxon>
        <taxon>Sporidiobolaceae</taxon>
        <taxon>Sporobolomyces</taxon>
    </lineage>
</organism>
<feature type="compositionally biased region" description="Basic and acidic residues" evidence="7">
    <location>
        <begin position="35"/>
        <end position="46"/>
    </location>
</feature>
<dbReference type="PANTHER" id="PTHR16684">
    <property type="entry name" value="CENTROMERE PROTEIN C"/>
    <property type="match status" value="1"/>
</dbReference>
<evidence type="ECO:0000256" key="1">
    <source>
        <dbReference type="ARBA" id="ARBA00004123"/>
    </source>
</evidence>
<dbReference type="InterPro" id="IPR011051">
    <property type="entry name" value="RmlC_Cupin_sf"/>
</dbReference>
<dbReference type="Gene3D" id="2.60.120.10">
    <property type="entry name" value="Jelly Rolls"/>
    <property type="match status" value="1"/>
</dbReference>
<dbReference type="GO" id="GO:0051455">
    <property type="term" value="P:spindle attachment to meiosis I kinetochore"/>
    <property type="evidence" value="ECO:0007669"/>
    <property type="project" value="TreeGrafter"/>
</dbReference>
<feature type="compositionally biased region" description="Acidic residues" evidence="7">
    <location>
        <begin position="56"/>
        <end position="69"/>
    </location>
</feature>
<evidence type="ECO:0000256" key="7">
    <source>
        <dbReference type="SAM" id="MobiDB-lite"/>
    </source>
</evidence>
<dbReference type="InterPro" id="IPR014710">
    <property type="entry name" value="RmlC-like_jellyroll"/>
</dbReference>
<evidence type="ECO:0000256" key="3">
    <source>
        <dbReference type="ARBA" id="ARBA00023125"/>
    </source>
</evidence>
<evidence type="ECO:0000313" key="11">
    <source>
        <dbReference type="Proteomes" id="UP000243876"/>
    </source>
</evidence>
<dbReference type="SUPFAM" id="SSF51182">
    <property type="entry name" value="RmlC-like cupins"/>
    <property type="match status" value="1"/>
</dbReference>
<dbReference type="PANTHER" id="PTHR16684:SF11">
    <property type="entry name" value="CENTROMERE PROTEIN C"/>
    <property type="match status" value="1"/>
</dbReference>
<feature type="compositionally biased region" description="Basic and acidic residues" evidence="7">
    <location>
        <begin position="693"/>
        <end position="703"/>
    </location>
</feature>
<evidence type="ECO:0000259" key="9">
    <source>
        <dbReference type="Pfam" id="PF15624"/>
    </source>
</evidence>
<feature type="non-terminal residue" evidence="10">
    <location>
        <position position="1"/>
    </location>
</feature>
<keyword evidence="4" id="KW-0539">Nucleus</keyword>
<feature type="region of interest" description="Disordered" evidence="7">
    <location>
        <begin position="686"/>
        <end position="726"/>
    </location>
</feature>
<evidence type="ECO:0000256" key="6">
    <source>
        <dbReference type="ARBA" id="ARBA00075033"/>
    </source>
</evidence>
<dbReference type="InterPro" id="IPR025974">
    <property type="entry name" value="Mif2/CENP-C_cupin"/>
</dbReference>
<dbReference type="Pfam" id="PF15624">
    <property type="entry name" value="Mif2_N"/>
    <property type="match status" value="1"/>
</dbReference>
<feature type="compositionally biased region" description="Acidic residues" evidence="7">
    <location>
        <begin position="246"/>
        <end position="256"/>
    </location>
</feature>
<dbReference type="GO" id="GO:0019237">
    <property type="term" value="F:centromeric DNA binding"/>
    <property type="evidence" value="ECO:0007669"/>
    <property type="project" value="InterPro"/>
</dbReference>
<comment type="similarity">
    <text evidence="2">Belongs to the CENP-C/MIF2 family.</text>
</comment>
<dbReference type="AlphaFoldDB" id="A0A0D6EIM7"/>
<feature type="region of interest" description="Disordered" evidence="7">
    <location>
        <begin position="530"/>
        <end position="556"/>
    </location>
</feature>
<reference evidence="11" key="1">
    <citation type="submission" date="2015-02" db="EMBL/GenBank/DDBJ databases">
        <authorList>
            <person name="Gon?alves P."/>
        </authorList>
    </citation>
    <scope>NUCLEOTIDE SEQUENCE [LARGE SCALE GENOMIC DNA]</scope>
</reference>
<dbReference type="GO" id="GO:0000776">
    <property type="term" value="C:kinetochore"/>
    <property type="evidence" value="ECO:0007669"/>
    <property type="project" value="InterPro"/>
</dbReference>
<dbReference type="InterPro" id="IPR028386">
    <property type="entry name" value="CENP-C/Mif2/cnp3"/>
</dbReference>
<evidence type="ECO:0000256" key="2">
    <source>
        <dbReference type="ARBA" id="ARBA00010291"/>
    </source>
</evidence>
<feature type="region of interest" description="Disordered" evidence="7">
    <location>
        <begin position="1"/>
        <end position="110"/>
    </location>
</feature>
<feature type="compositionally biased region" description="Low complexity" evidence="7">
    <location>
        <begin position="429"/>
        <end position="459"/>
    </location>
</feature>
<feature type="compositionally biased region" description="Polar residues" evidence="7">
    <location>
        <begin position="314"/>
        <end position="323"/>
    </location>
</feature>
<dbReference type="Pfam" id="PF11699">
    <property type="entry name" value="CENP-C_C"/>
    <property type="match status" value="1"/>
</dbReference>
<feature type="compositionally biased region" description="Basic and acidic residues" evidence="7">
    <location>
        <begin position="90"/>
        <end position="108"/>
    </location>
</feature>
<dbReference type="GO" id="GO:0051315">
    <property type="term" value="P:attachment of mitotic spindle microtubules to kinetochore"/>
    <property type="evidence" value="ECO:0007669"/>
    <property type="project" value="TreeGrafter"/>
</dbReference>
<dbReference type="InterPro" id="IPR028929">
    <property type="entry name" value="Mif2_N"/>
</dbReference>
<dbReference type="Proteomes" id="UP000243876">
    <property type="component" value="Unassembled WGS sequence"/>
</dbReference>
<proteinExistence type="inferred from homology"/>
<keyword evidence="3" id="KW-0238">DNA-binding</keyword>
<comment type="function">
    <text evidence="5">Component of the kinetochore, a multiprotein complex that assembles on centromeric DNA and attaches chromosomes to spindle microtubules, mediating chromosome segregation and sister chromatid segregation during meiosis and mitosis. Component of the inner kinetochore constitutive centromere-associated network (CCAN), which serves as a structural platform for outer kinetochore assembly.</text>
</comment>
<dbReference type="CDD" id="cd06993">
    <property type="entry name" value="cupin_CENP-C_C"/>
    <property type="match status" value="1"/>
</dbReference>
<feature type="domain" description="Mif2 N-terminal" evidence="9">
    <location>
        <begin position="106"/>
        <end position="223"/>
    </location>
</feature>
<feature type="compositionally biased region" description="Acidic residues" evidence="7">
    <location>
        <begin position="704"/>
        <end position="726"/>
    </location>
</feature>
<gene>
    <name evidence="10" type="primary">SPOSA6832_01289</name>
</gene>
<evidence type="ECO:0000313" key="10">
    <source>
        <dbReference type="EMBL" id="CEQ39741.1"/>
    </source>
</evidence>
<evidence type="ECO:0000256" key="5">
    <source>
        <dbReference type="ARBA" id="ARBA00057947"/>
    </source>
</evidence>
<dbReference type="GO" id="GO:0051382">
    <property type="term" value="P:kinetochore assembly"/>
    <property type="evidence" value="ECO:0007669"/>
    <property type="project" value="InterPro"/>
</dbReference>
<feature type="compositionally biased region" description="Basic residues" evidence="7">
    <location>
        <begin position="73"/>
        <end position="84"/>
    </location>
</feature>
<evidence type="ECO:0000256" key="4">
    <source>
        <dbReference type="ARBA" id="ARBA00023242"/>
    </source>
</evidence>
<sequence length="726" mass="80113">MAPPTPGRYRGPRPQVNNNIGEAGRTTNIAPPKQVPRDSAGHERPSDFFARAGRDDNEDDEYEEEEEEERFVSKHVKQSARKKAVNGGSEARRGERPDRYMLGEDRGRKTGVQKAVAYRDEDGFEAVDNFFLSPSPARTAATAKSTIKTQQRTKNHQKLFQREYEEDEQDESDMMVDDARKPSTLRQSTLPSGSHSISRRGLGSSNSSPGLDGASKPPRRRLSSLSGDGEGGNDEPMLEDLNLASSDEEDEEAEEEEVRRVVGAKSGPRKSTVGEGRPKALVNGKAKGKRKAVVPSDDDDMEEQREDDEEEEAPSTSQWTTNKKATRRDSTSTRRSSAGSPGGLVKLGKHGQLIAVSGASNNKVKGKGKEVVRSPSPVYDQQDDFGGGEGYDEEAEQFQFGDYGDEDDQEEEDDQQPKASTSKGKGKARASNASSMSARESPAAKTAASKAKKTAAAPKQVVTQIKKRGRDEASVDLDGVRRSTRQRLEPLEYWRNERVIYKRRSSGVGMSAVVRVPKVEPVPLAARKAASKKRSASQRAGTVKYEPPEEEGCDDMTDPDGLVWSWEGNAETTRRIAFTAKMIDPKATYNNQYQFQKIYQELDYLAGGVLVIPPGGQKSTKPAKDNSYIFFCIEGSVSVIVHRTRFAIGPGGTFFVPRGNSYSIEATSNRDVKLFFAQGRRVLEYPDGSTRNDTVEDSQRFLAEEEQLEPVPEEDEEQEEGEDAEE</sequence>
<dbReference type="GO" id="GO:0005634">
    <property type="term" value="C:nucleus"/>
    <property type="evidence" value="ECO:0007669"/>
    <property type="project" value="UniProtKB-SubCell"/>
</dbReference>
<keyword evidence="11" id="KW-1185">Reference proteome</keyword>
<feature type="domain" description="Mif2/CENP-C cupin" evidence="8">
    <location>
        <begin position="594"/>
        <end position="678"/>
    </location>
</feature>
<dbReference type="OrthoDB" id="1939643at2759"/>
<accession>A0A0D6EIM7</accession>
<feature type="compositionally biased region" description="Polar residues" evidence="7">
    <location>
        <begin position="184"/>
        <end position="196"/>
    </location>
</feature>
<protein>
    <recommendedName>
        <fullName evidence="6">CENP-C homolog</fullName>
    </recommendedName>
</protein>
<feature type="compositionally biased region" description="Polar residues" evidence="7">
    <location>
        <begin position="15"/>
        <end position="29"/>
    </location>
</feature>
<feature type="compositionally biased region" description="Acidic residues" evidence="7">
    <location>
        <begin position="164"/>
        <end position="176"/>
    </location>
</feature>